<dbReference type="AlphaFoldDB" id="A0A915PIL2"/>
<name>A0A915PIL2_9BILA</name>
<evidence type="ECO:0000313" key="3">
    <source>
        <dbReference type="WBParaSite" id="sdigi.contig109.g4514.t1"/>
    </source>
</evidence>
<proteinExistence type="predicted"/>
<keyword evidence="1" id="KW-0732">Signal</keyword>
<organism evidence="2 3">
    <name type="scientific">Setaria digitata</name>
    <dbReference type="NCBI Taxonomy" id="48799"/>
    <lineage>
        <taxon>Eukaryota</taxon>
        <taxon>Metazoa</taxon>
        <taxon>Ecdysozoa</taxon>
        <taxon>Nematoda</taxon>
        <taxon>Chromadorea</taxon>
        <taxon>Rhabditida</taxon>
        <taxon>Spirurina</taxon>
        <taxon>Spiruromorpha</taxon>
        <taxon>Filarioidea</taxon>
        <taxon>Setariidae</taxon>
        <taxon>Setaria</taxon>
    </lineage>
</organism>
<evidence type="ECO:0000256" key="1">
    <source>
        <dbReference type="SAM" id="SignalP"/>
    </source>
</evidence>
<feature type="signal peptide" evidence="1">
    <location>
        <begin position="1"/>
        <end position="23"/>
    </location>
</feature>
<keyword evidence="2" id="KW-1185">Reference proteome</keyword>
<dbReference type="Proteomes" id="UP000887581">
    <property type="component" value="Unplaced"/>
</dbReference>
<reference evidence="3" key="1">
    <citation type="submission" date="2022-11" db="UniProtKB">
        <authorList>
            <consortium name="WormBaseParasite"/>
        </authorList>
    </citation>
    <scope>IDENTIFICATION</scope>
</reference>
<accession>A0A915PIL2</accession>
<evidence type="ECO:0000313" key="2">
    <source>
        <dbReference type="Proteomes" id="UP000887581"/>
    </source>
</evidence>
<feature type="chain" id="PRO_5037018916" evidence="1">
    <location>
        <begin position="24"/>
        <end position="220"/>
    </location>
</feature>
<sequence>MHLWFPVFLCLTSSFPTIQLTKAKATTASRSKSELMAVLNAEIDGDNVGASDDAGRFVDAPHELQHDSLMPTSDSKSKHEMETERNVDGAGRMRRSCGGGGSCGGCGGCGSCGGCGCGCSCCSCYQKSCCSTCTTCTTTTTCCKTCCQQCCQSCCGCGNCGGGGCGSDGCGGRGRKKRDIMELLEGRLLRGKRSPETRRRRIVDGMPIKKKVKVLTHIGF</sequence>
<dbReference type="WBParaSite" id="sdigi.contig109.g4514.t1">
    <property type="protein sequence ID" value="sdigi.contig109.g4514.t1"/>
    <property type="gene ID" value="sdigi.contig109.g4514"/>
</dbReference>
<protein>
    <submittedName>
        <fullName evidence="3">Uncharacterized protein</fullName>
    </submittedName>
</protein>